<dbReference type="EMBL" id="SZUA01000003">
    <property type="protein sequence ID" value="TKR29552.1"/>
    <property type="molecule type" value="Genomic_DNA"/>
</dbReference>
<dbReference type="PANTHER" id="PTHR31212:SF4">
    <property type="entry name" value="ALPHA-KETOGLUTARATE-DEPENDENT DIOXYGENASE ALKB HOMOLOG 3"/>
    <property type="match status" value="1"/>
</dbReference>
<gene>
    <name evidence="2" type="ORF">FCE95_15580</name>
</gene>
<dbReference type="Pfam" id="PF13532">
    <property type="entry name" value="2OG-FeII_Oxy_2"/>
    <property type="match status" value="1"/>
</dbReference>
<dbReference type="SUPFAM" id="SSF51197">
    <property type="entry name" value="Clavaminate synthase-like"/>
    <property type="match status" value="1"/>
</dbReference>
<dbReference type="AlphaFoldDB" id="A0A4U5JJ27"/>
<feature type="domain" description="Fe2OG dioxygenase" evidence="1">
    <location>
        <begin position="93"/>
        <end position="191"/>
    </location>
</feature>
<evidence type="ECO:0000259" key="1">
    <source>
        <dbReference type="PROSITE" id="PS51471"/>
    </source>
</evidence>
<evidence type="ECO:0000313" key="2">
    <source>
        <dbReference type="EMBL" id="TKR29552.1"/>
    </source>
</evidence>
<dbReference type="InterPro" id="IPR037151">
    <property type="entry name" value="AlkB-like_sf"/>
</dbReference>
<dbReference type="PROSITE" id="PS51471">
    <property type="entry name" value="FE2OG_OXY"/>
    <property type="match status" value="1"/>
</dbReference>
<dbReference type="InterPro" id="IPR005123">
    <property type="entry name" value="Oxoglu/Fe-dep_dioxygenase_dom"/>
</dbReference>
<dbReference type="OrthoDB" id="190276at2"/>
<dbReference type="GO" id="GO:0006307">
    <property type="term" value="P:DNA alkylation repair"/>
    <property type="evidence" value="ECO:0007669"/>
    <property type="project" value="InterPro"/>
</dbReference>
<keyword evidence="2" id="KW-0223">Dioxygenase</keyword>
<comment type="caution">
    <text evidence="2">The sequence shown here is derived from an EMBL/GenBank/DDBJ whole genome shotgun (WGS) entry which is preliminary data.</text>
</comment>
<dbReference type="InterPro" id="IPR032854">
    <property type="entry name" value="ALKBH3"/>
</dbReference>
<dbReference type="Gene3D" id="2.60.120.590">
    <property type="entry name" value="Alpha-ketoglutarate-dependent dioxygenase AlkB-like"/>
    <property type="match status" value="1"/>
</dbReference>
<dbReference type="RefSeq" id="WP_137267955.1">
    <property type="nucleotide sequence ID" value="NZ_SZUA01000003.1"/>
</dbReference>
<sequence>MEDSLFPASALQLTEDDEGGIRYWPAAADPATAARWFSELESRVPWKSERRPMYDRIVDVPRLLAAYRLDALPGDLSVLEEIAAAVRERIDAPFNAVGLNLYRHGDDSVAMHNDKLHTLAPKRPIAIVSLGAARRMDIRAKAAPRRTLRILLEPGSLLAMSHASQLAYEHGIAKTRAAVGPRISAVYRVRPPKYAG</sequence>
<keyword evidence="2" id="KW-0560">Oxidoreductase</keyword>
<reference evidence="2 3" key="1">
    <citation type="submission" date="2019-04" db="EMBL/GenBank/DDBJ databases">
        <title>Reference strain of H23.</title>
        <authorList>
            <person name="Luo X."/>
        </authorList>
    </citation>
    <scope>NUCLEOTIDE SEQUENCE [LARGE SCALE GENOMIC DNA]</scope>
    <source>
        <strain evidence="2 3">H23</strain>
    </source>
</reference>
<dbReference type="Proteomes" id="UP000308707">
    <property type="component" value="Unassembled WGS sequence"/>
</dbReference>
<protein>
    <submittedName>
        <fullName evidence="2">Alpha-ketoglutarate-dependent dioxygenase AlkB</fullName>
    </submittedName>
</protein>
<evidence type="ECO:0000313" key="3">
    <source>
        <dbReference type="Proteomes" id="UP000308707"/>
    </source>
</evidence>
<dbReference type="PANTHER" id="PTHR31212">
    <property type="entry name" value="ALPHA-KETOGLUTARATE-DEPENDENT DIOXYGENASE ALKB HOMOLOG 3"/>
    <property type="match status" value="1"/>
</dbReference>
<proteinExistence type="predicted"/>
<accession>A0A4U5JJ27</accession>
<keyword evidence="3" id="KW-1185">Reference proteome</keyword>
<dbReference type="GO" id="GO:0051213">
    <property type="term" value="F:dioxygenase activity"/>
    <property type="evidence" value="ECO:0007669"/>
    <property type="project" value="UniProtKB-KW"/>
</dbReference>
<organism evidence="2 3">
    <name type="scientific">Luteimonas gilva</name>
    <dbReference type="NCBI Taxonomy" id="2572684"/>
    <lineage>
        <taxon>Bacteria</taxon>
        <taxon>Pseudomonadati</taxon>
        <taxon>Pseudomonadota</taxon>
        <taxon>Gammaproteobacteria</taxon>
        <taxon>Lysobacterales</taxon>
        <taxon>Lysobacteraceae</taxon>
        <taxon>Luteimonas</taxon>
    </lineage>
</organism>
<dbReference type="InterPro" id="IPR027450">
    <property type="entry name" value="AlkB-like"/>
</dbReference>
<name>A0A4U5JJ27_9GAMM</name>